<feature type="transmembrane region" description="Helical" evidence="2">
    <location>
        <begin position="358"/>
        <end position="376"/>
    </location>
</feature>
<keyword evidence="2" id="KW-0472">Membrane</keyword>
<keyword evidence="2" id="KW-0812">Transmembrane</keyword>
<evidence type="ECO:0000313" key="3">
    <source>
        <dbReference type="EMBL" id="GAA4806565.1"/>
    </source>
</evidence>
<name>A0ABP9CDM4_9ACTN</name>
<protein>
    <recommendedName>
        <fullName evidence="5">DUF2079 domain-containing protein</fullName>
    </recommendedName>
</protein>
<feature type="transmembrane region" description="Helical" evidence="2">
    <location>
        <begin position="185"/>
        <end position="212"/>
    </location>
</feature>
<keyword evidence="4" id="KW-1185">Reference proteome</keyword>
<evidence type="ECO:0008006" key="5">
    <source>
        <dbReference type="Google" id="ProtNLM"/>
    </source>
</evidence>
<keyword evidence="2" id="KW-1133">Transmembrane helix</keyword>
<accession>A0ABP9CDM4</accession>
<feature type="transmembrane region" description="Helical" evidence="2">
    <location>
        <begin position="128"/>
        <end position="150"/>
    </location>
</feature>
<evidence type="ECO:0000256" key="2">
    <source>
        <dbReference type="SAM" id="Phobius"/>
    </source>
</evidence>
<feature type="transmembrane region" description="Helical" evidence="2">
    <location>
        <begin position="326"/>
        <end position="346"/>
    </location>
</feature>
<dbReference type="EMBL" id="BAABKQ010000001">
    <property type="protein sequence ID" value="GAA4806565.1"/>
    <property type="molecule type" value="Genomic_DNA"/>
</dbReference>
<sequence length="635" mass="67375">MTIATERPPAPRADAHRAFTGRRVLVAALALIVVQLVVRGVVAARGYFYWDDLILVARAGEHPLLSADFLLYDHDGHLMPGAFLVAGILTKLAPLHWALPAISLVVLQALASLAVLRVLRVILGGRPTLLIPLALYLFSPLTLPSFAWWANGLNQLPLQAGLALVTAEAILLYRTGRIRHAVAGAGILVVSLAFYEKSVVIPFVAFVAVALLAHSAGDRRPIRSTVRACASLWAGAVMILVGWATVYLSHVEAPLRTDHLDDAAALLHHGTSLGLLPALFGGPWSWDRWPPSPPWATPPVVLVVGAWLFIAAVIVGNHLRRRRIGWVWPAVAAYALLSQLAMVLTRGGEGTAVEIAQTLRYVADTSVIVAIALAVIDQSPRRATHPAFRPILSVRTRPAITAVVAAVFLAGSLWSTFTFEQRWRDNPTVDYVHNATAALAAHQDVPLLSQQVSIWVLLPVAAPYNQSSAVFGPLRERPEFADSTPSLTMLDDDGHLVPAEVSWIRALTEGLAPGCGTRVTGESVAVAPGIDGAIALSQPVIPWVWTAQLNYLSNRDGMIEVSMPGGTPVTVPVQSGLGTAYVRLTGGGAAVDVSAVTPDLNLCFGGGPFGSVVPAQPPDGGSRAAAGTDGPRPHQ</sequence>
<feature type="transmembrane region" description="Helical" evidence="2">
    <location>
        <begin position="397"/>
        <end position="417"/>
    </location>
</feature>
<comment type="caution">
    <text evidence="3">The sequence shown here is derived from an EMBL/GenBank/DDBJ whole genome shotgun (WGS) entry which is preliminary data.</text>
</comment>
<feature type="transmembrane region" description="Helical" evidence="2">
    <location>
        <begin position="232"/>
        <end position="251"/>
    </location>
</feature>
<evidence type="ECO:0000256" key="1">
    <source>
        <dbReference type="SAM" id="MobiDB-lite"/>
    </source>
</evidence>
<reference evidence="4" key="1">
    <citation type="journal article" date="2019" name="Int. J. Syst. Evol. Microbiol.">
        <title>The Global Catalogue of Microorganisms (GCM) 10K type strain sequencing project: providing services to taxonomists for standard genome sequencing and annotation.</title>
        <authorList>
            <consortium name="The Broad Institute Genomics Platform"/>
            <consortium name="The Broad Institute Genome Sequencing Center for Infectious Disease"/>
            <person name="Wu L."/>
            <person name="Ma J."/>
        </authorList>
    </citation>
    <scope>NUCLEOTIDE SEQUENCE [LARGE SCALE GENOMIC DNA]</scope>
    <source>
        <strain evidence="4">JCM 18542</strain>
    </source>
</reference>
<feature type="transmembrane region" description="Helical" evidence="2">
    <location>
        <begin position="300"/>
        <end position="319"/>
    </location>
</feature>
<dbReference type="Proteomes" id="UP001500839">
    <property type="component" value="Unassembled WGS sequence"/>
</dbReference>
<feature type="transmembrane region" description="Helical" evidence="2">
    <location>
        <begin position="156"/>
        <end position="173"/>
    </location>
</feature>
<feature type="transmembrane region" description="Helical" evidence="2">
    <location>
        <begin position="97"/>
        <end position="116"/>
    </location>
</feature>
<gene>
    <name evidence="3" type="ORF">GCM10023353_07180</name>
</gene>
<feature type="transmembrane region" description="Helical" evidence="2">
    <location>
        <begin position="24"/>
        <end position="48"/>
    </location>
</feature>
<feature type="region of interest" description="Disordered" evidence="1">
    <location>
        <begin position="613"/>
        <end position="635"/>
    </location>
</feature>
<proteinExistence type="predicted"/>
<organism evidence="3 4">
    <name type="scientific">Tomitella cavernea</name>
    <dbReference type="NCBI Taxonomy" id="1387982"/>
    <lineage>
        <taxon>Bacteria</taxon>
        <taxon>Bacillati</taxon>
        <taxon>Actinomycetota</taxon>
        <taxon>Actinomycetes</taxon>
        <taxon>Mycobacteriales</taxon>
        <taxon>Tomitella</taxon>
    </lineage>
</organism>
<evidence type="ECO:0000313" key="4">
    <source>
        <dbReference type="Proteomes" id="UP001500839"/>
    </source>
</evidence>